<evidence type="ECO:0000313" key="2">
    <source>
        <dbReference type="Proteomes" id="UP000509626"/>
    </source>
</evidence>
<accession>A0A7D5QIN9</accession>
<evidence type="ECO:0000313" key="1">
    <source>
        <dbReference type="EMBL" id="QLG60845.1"/>
    </source>
</evidence>
<sequence length="56" mass="5915">MGEDLQSGGEPEFLGQCSDCGHVYTIQELEDGELRPVGTDGTCTCGNDGFVIHPAE</sequence>
<dbReference type="RefSeq" id="WP_179267431.1">
    <property type="nucleotide sequence ID" value="NZ_CP058579.1"/>
</dbReference>
<proteinExistence type="predicted"/>
<dbReference type="Proteomes" id="UP000509626">
    <property type="component" value="Chromosome"/>
</dbReference>
<dbReference type="GeneID" id="56036477"/>
<name>A0A7D5QIN9_9EURY</name>
<protein>
    <submittedName>
        <fullName evidence="1">Uncharacterized protein</fullName>
    </submittedName>
</protein>
<dbReference type="AlphaFoldDB" id="A0A7D5QIN9"/>
<reference evidence="1 2" key="1">
    <citation type="submission" date="2020-06" db="EMBL/GenBank/DDBJ databases">
        <title>NJ-3-1, isolated from saline soil.</title>
        <authorList>
            <person name="Cui H.L."/>
            <person name="Shi X."/>
        </authorList>
    </citation>
    <scope>NUCLEOTIDE SEQUENCE [LARGE SCALE GENOMIC DNA]</scope>
    <source>
        <strain evidence="1 2">NJ-3-1</strain>
    </source>
</reference>
<dbReference type="EMBL" id="CP058579">
    <property type="protein sequence ID" value="QLG60845.1"/>
    <property type="molecule type" value="Genomic_DNA"/>
</dbReference>
<dbReference type="KEGG" id="halu:HUG12_03420"/>
<gene>
    <name evidence="1" type="ORF">HUG12_03420</name>
</gene>
<organism evidence="1 2">
    <name type="scientific">Halorarum salinum</name>
    <dbReference type="NCBI Taxonomy" id="2743089"/>
    <lineage>
        <taxon>Archaea</taxon>
        <taxon>Methanobacteriati</taxon>
        <taxon>Methanobacteriota</taxon>
        <taxon>Stenosarchaea group</taxon>
        <taxon>Halobacteria</taxon>
        <taxon>Halobacteriales</taxon>
        <taxon>Haloferacaceae</taxon>
        <taxon>Halorarum</taxon>
    </lineage>
</organism>
<dbReference type="OrthoDB" id="256989at2157"/>
<keyword evidence="2" id="KW-1185">Reference proteome</keyword>